<dbReference type="AlphaFoldDB" id="A0A645JA14"/>
<name>A0A645JA14_9ZZZZ</name>
<proteinExistence type="predicted"/>
<evidence type="ECO:0000256" key="1">
    <source>
        <dbReference type="SAM" id="MobiDB-lite"/>
    </source>
</evidence>
<protein>
    <submittedName>
        <fullName evidence="2">Uncharacterized protein</fullName>
    </submittedName>
</protein>
<accession>A0A645JA14</accession>
<sequence>MRKNQNSNEISNITNPLSALQNPGDNMSARVTDSNRKVLKVETGNTKYSATQYPNGTIVETKTTKKK</sequence>
<gene>
    <name evidence="2" type="ORF">SDC9_207290</name>
</gene>
<comment type="caution">
    <text evidence="2">The sequence shown here is derived from an EMBL/GenBank/DDBJ whole genome shotgun (WGS) entry which is preliminary data.</text>
</comment>
<feature type="compositionally biased region" description="Polar residues" evidence="1">
    <location>
        <begin position="1"/>
        <end position="32"/>
    </location>
</feature>
<organism evidence="2">
    <name type="scientific">bioreactor metagenome</name>
    <dbReference type="NCBI Taxonomy" id="1076179"/>
    <lineage>
        <taxon>unclassified sequences</taxon>
        <taxon>metagenomes</taxon>
        <taxon>ecological metagenomes</taxon>
    </lineage>
</organism>
<dbReference type="EMBL" id="VSSQ01133717">
    <property type="protein sequence ID" value="MPN59569.1"/>
    <property type="molecule type" value="Genomic_DNA"/>
</dbReference>
<evidence type="ECO:0000313" key="2">
    <source>
        <dbReference type="EMBL" id="MPN59569.1"/>
    </source>
</evidence>
<feature type="region of interest" description="Disordered" evidence="1">
    <location>
        <begin position="1"/>
        <end position="38"/>
    </location>
</feature>
<reference evidence="2" key="1">
    <citation type="submission" date="2019-08" db="EMBL/GenBank/DDBJ databases">
        <authorList>
            <person name="Kucharzyk K."/>
            <person name="Murdoch R.W."/>
            <person name="Higgins S."/>
            <person name="Loffler F."/>
        </authorList>
    </citation>
    <scope>NUCLEOTIDE SEQUENCE</scope>
</reference>